<evidence type="ECO:0000313" key="2">
    <source>
        <dbReference type="EMBL" id="ESQ90248.1"/>
    </source>
</evidence>
<proteinExistence type="predicted"/>
<accession>V4RFX8</accession>
<dbReference type="PATRIC" id="fig|1121022.4.peg.2596"/>
<evidence type="ECO:0000313" key="3">
    <source>
        <dbReference type="Proteomes" id="UP000017837"/>
    </source>
</evidence>
<keyword evidence="1" id="KW-0812">Transmembrane</keyword>
<dbReference type="RefSeq" id="WP_018082878.1">
    <property type="nucleotide sequence ID" value="NZ_AQWM01000020.1"/>
</dbReference>
<dbReference type="eggNOG" id="ENOG5032ZSD">
    <property type="taxonomic scope" value="Bacteria"/>
</dbReference>
<feature type="transmembrane region" description="Helical" evidence="1">
    <location>
        <begin position="129"/>
        <end position="155"/>
    </location>
</feature>
<dbReference type="STRING" id="1121022.GCA_000376105_03207"/>
<dbReference type="InterPro" id="IPR046121">
    <property type="entry name" value="DUF6118"/>
</dbReference>
<dbReference type="Proteomes" id="UP000017837">
    <property type="component" value="Unassembled WGS sequence"/>
</dbReference>
<evidence type="ECO:0000256" key="1">
    <source>
        <dbReference type="SAM" id="Phobius"/>
    </source>
</evidence>
<dbReference type="Pfam" id="PF19613">
    <property type="entry name" value="DUF6118"/>
    <property type="match status" value="1"/>
</dbReference>
<organism evidence="2 3">
    <name type="scientific">Asticcacaulis benevestitus DSM 16100 = ATCC BAA-896</name>
    <dbReference type="NCBI Taxonomy" id="1121022"/>
    <lineage>
        <taxon>Bacteria</taxon>
        <taxon>Pseudomonadati</taxon>
        <taxon>Pseudomonadota</taxon>
        <taxon>Alphaproteobacteria</taxon>
        <taxon>Caulobacterales</taxon>
        <taxon>Caulobacteraceae</taxon>
        <taxon>Asticcacaulis</taxon>
    </lineage>
</organism>
<sequence length="205" mass="22356">MTENTELEPEPKSPAEAFEDLRREVAFMRKGIERMAADQRAAPDYSETLGTMADSLIATAKSLNWLTQRPIVKTTAEQIAQQMSKAGNDARAADQRTIAEAAKALKDTNRDLSAWIASARKADDQDREVLRFSAFAAGAGAFVAIILTIGCLRAFPEHGAAWLLGKDRWEAGQQLMASADPDQWAEVRDTLPAQARTKTSTDCGS</sequence>
<protein>
    <submittedName>
        <fullName evidence="2">Uncharacterized protein</fullName>
    </submittedName>
</protein>
<keyword evidence="1" id="KW-1133">Transmembrane helix</keyword>
<dbReference type="EMBL" id="AWGB01000025">
    <property type="protein sequence ID" value="ESQ90248.1"/>
    <property type="molecule type" value="Genomic_DNA"/>
</dbReference>
<reference evidence="2 3" key="1">
    <citation type="journal article" date="2014" name="Nature">
        <title>Sequential evolution of bacterial morphology by co-option of a developmental regulator.</title>
        <authorList>
            <person name="Jiang C."/>
            <person name="Brown P.J."/>
            <person name="Ducret A."/>
            <person name="Brun Y.V."/>
        </authorList>
    </citation>
    <scope>NUCLEOTIDE SEQUENCE [LARGE SCALE GENOMIC DNA]</scope>
    <source>
        <strain evidence="2 3">DSM 16100</strain>
    </source>
</reference>
<keyword evidence="3" id="KW-1185">Reference proteome</keyword>
<name>V4RFX8_9CAUL</name>
<keyword evidence="1" id="KW-0472">Membrane</keyword>
<comment type="caution">
    <text evidence="2">The sequence shown here is derived from an EMBL/GenBank/DDBJ whole genome shotgun (WGS) entry which is preliminary data.</text>
</comment>
<dbReference type="AlphaFoldDB" id="V4RFX8"/>
<gene>
    <name evidence="2" type="ORF">ABENE_12785</name>
</gene>